<dbReference type="EC" id="2.1.1.72" evidence="2"/>
<dbReference type="GO" id="GO:0006298">
    <property type="term" value="P:mismatch repair"/>
    <property type="evidence" value="ECO:0007669"/>
    <property type="project" value="TreeGrafter"/>
</dbReference>
<reference evidence="7 8" key="1">
    <citation type="submission" date="2017-02" db="EMBL/GenBank/DDBJ databases">
        <title>Genome sequencing and assembly of Klebsiella pneumoniae phages.</title>
        <authorList>
            <person name="Labudda L."/>
            <person name="Strapagiel D."/>
            <person name="Karczewska-Golec J."/>
            <person name="Golec P."/>
        </authorList>
    </citation>
    <scope>NUCLEOTIDE SEQUENCE [LARGE SCALE GENOMIC DNA]</scope>
</reference>
<dbReference type="GO" id="GO:0009307">
    <property type="term" value="P:DNA restriction-modification system"/>
    <property type="evidence" value="ECO:0007669"/>
    <property type="project" value="InterPro"/>
</dbReference>
<dbReference type="PRINTS" id="PR00505">
    <property type="entry name" value="D12N6MTFRASE"/>
</dbReference>
<dbReference type="GO" id="GO:0009007">
    <property type="term" value="F:site-specific DNA-methyltransferase (adenine-specific) activity"/>
    <property type="evidence" value="ECO:0007669"/>
    <property type="project" value="UniProtKB-EC"/>
</dbReference>
<dbReference type="GO" id="GO:0043565">
    <property type="term" value="F:sequence-specific DNA binding"/>
    <property type="evidence" value="ECO:0007669"/>
    <property type="project" value="TreeGrafter"/>
</dbReference>
<keyword evidence="8" id="KW-1185">Reference proteome</keyword>
<evidence type="ECO:0000256" key="4">
    <source>
        <dbReference type="ARBA" id="ARBA00022679"/>
    </source>
</evidence>
<evidence type="ECO:0000256" key="1">
    <source>
        <dbReference type="ARBA" id="ARBA00006594"/>
    </source>
</evidence>
<dbReference type="GeneID" id="55632605"/>
<dbReference type="RefSeq" id="YP_009832619.1">
    <property type="nucleotide sequence ID" value="NC_048656.1"/>
</dbReference>
<dbReference type="InterPro" id="IPR012263">
    <property type="entry name" value="M_m6A_EcoRV"/>
</dbReference>
<protein>
    <recommendedName>
        <fullName evidence="2">site-specific DNA-methyltransferase (adenine-specific)</fullName>
        <ecNumber evidence="2">2.1.1.72</ecNumber>
    </recommendedName>
</protein>
<comment type="catalytic activity">
    <reaction evidence="6">
        <text>a 2'-deoxyadenosine in DNA + S-adenosyl-L-methionine = an N(6)-methyl-2'-deoxyadenosine in DNA + S-adenosyl-L-homocysteine + H(+)</text>
        <dbReference type="Rhea" id="RHEA:15197"/>
        <dbReference type="Rhea" id="RHEA-COMP:12418"/>
        <dbReference type="Rhea" id="RHEA-COMP:12419"/>
        <dbReference type="ChEBI" id="CHEBI:15378"/>
        <dbReference type="ChEBI" id="CHEBI:57856"/>
        <dbReference type="ChEBI" id="CHEBI:59789"/>
        <dbReference type="ChEBI" id="CHEBI:90615"/>
        <dbReference type="ChEBI" id="CHEBI:90616"/>
        <dbReference type="EC" id="2.1.1.72"/>
    </reaction>
</comment>
<dbReference type="NCBIfam" id="TIGR00571">
    <property type="entry name" value="dam"/>
    <property type="match status" value="1"/>
</dbReference>
<gene>
    <name evidence="7" type="ORF">BIS47_112</name>
</gene>
<dbReference type="SUPFAM" id="SSF53335">
    <property type="entry name" value="S-adenosyl-L-methionine-dependent methyltransferases"/>
    <property type="match status" value="1"/>
</dbReference>
<proteinExistence type="inferred from homology"/>
<organism evidence="7 8">
    <name type="scientific">Klebsiella phage vB_KpnM_BIS47</name>
    <dbReference type="NCBI Taxonomy" id="1907784"/>
    <lineage>
        <taxon>Viruses</taxon>
        <taxon>Duplodnaviria</taxon>
        <taxon>Heunggongvirae</taxon>
        <taxon>Uroviricota</taxon>
        <taxon>Caudoviricetes</taxon>
        <taxon>Vequintavirinae</taxon>
        <taxon>Mydovirus</taxon>
        <taxon>Mydovirus BIS47</taxon>
    </lineage>
</organism>
<name>A0A1V0E6X7_9CAUD</name>
<evidence type="ECO:0000313" key="8">
    <source>
        <dbReference type="Proteomes" id="UP000221691"/>
    </source>
</evidence>
<dbReference type="Gene3D" id="1.10.1020.10">
    <property type="entry name" value="Adenine-specific Methyltransferase, Domain 2"/>
    <property type="match status" value="1"/>
</dbReference>
<keyword evidence="4" id="KW-0808">Transferase</keyword>
<dbReference type="InterPro" id="IPR029063">
    <property type="entry name" value="SAM-dependent_MTases_sf"/>
</dbReference>
<dbReference type="KEGG" id="vg:55632605"/>
<evidence type="ECO:0000313" key="7">
    <source>
        <dbReference type="EMBL" id="ARB12616.1"/>
    </source>
</evidence>
<evidence type="ECO:0000256" key="6">
    <source>
        <dbReference type="ARBA" id="ARBA00047942"/>
    </source>
</evidence>
<dbReference type="InterPro" id="IPR023095">
    <property type="entry name" value="Ade_MeTrfase_dom_2"/>
</dbReference>
<dbReference type="Pfam" id="PF02086">
    <property type="entry name" value="MethyltransfD12"/>
    <property type="match status" value="1"/>
</dbReference>
<dbReference type="EMBL" id="KY652726">
    <property type="protein sequence ID" value="ARB12616.1"/>
    <property type="molecule type" value="Genomic_DNA"/>
</dbReference>
<keyword evidence="3" id="KW-0489">Methyltransferase</keyword>
<comment type="similarity">
    <text evidence="1">Belongs to the N(4)/N(6)-methyltransferase family.</text>
</comment>
<dbReference type="PIRSF" id="PIRSF000398">
    <property type="entry name" value="M_m6A_EcoRV"/>
    <property type="match status" value="1"/>
</dbReference>
<sequence>MITSIYPLFKWTGSKRKMFPKYEPFFKGLQFDTFVDLCGGTGATSVWIHQNYPDASIILNEINVDIFGIYTGIKHDYASFIDLVDYYERTYMALEGKESRKAMYLKVREEFHEEYYEIDVLDRSAMLYFLLCTNFNGIWQAKSSSGLYYTPFGNGGEKTGIYNRKGMEDFKAMVDKAEILCGSYEQVVIPDNSLVFADPPYISSHTQYDKRENFSDLMQFEMAEFLIAHSKKNKIAFCNKDDKMFREIFAGFSFEEFNVKYTASSKDTFGAKATEILVHNFNI</sequence>
<dbReference type="InterPro" id="IPR012327">
    <property type="entry name" value="MeTrfase_D12"/>
</dbReference>
<dbReference type="Gene3D" id="3.40.50.150">
    <property type="entry name" value="Vaccinia Virus protein VP39"/>
    <property type="match status" value="1"/>
</dbReference>
<dbReference type="PANTHER" id="PTHR30481:SF3">
    <property type="entry name" value="DNA ADENINE METHYLASE"/>
    <property type="match status" value="1"/>
</dbReference>
<dbReference type="PANTHER" id="PTHR30481">
    <property type="entry name" value="DNA ADENINE METHYLASE"/>
    <property type="match status" value="1"/>
</dbReference>
<evidence type="ECO:0000256" key="3">
    <source>
        <dbReference type="ARBA" id="ARBA00022603"/>
    </source>
</evidence>
<keyword evidence="5" id="KW-0949">S-adenosyl-L-methionine</keyword>
<dbReference type="GO" id="GO:1904047">
    <property type="term" value="F:S-adenosyl-L-methionine binding"/>
    <property type="evidence" value="ECO:0007669"/>
    <property type="project" value="TreeGrafter"/>
</dbReference>
<evidence type="ECO:0000256" key="5">
    <source>
        <dbReference type="ARBA" id="ARBA00022691"/>
    </source>
</evidence>
<evidence type="ECO:0000256" key="2">
    <source>
        <dbReference type="ARBA" id="ARBA00011900"/>
    </source>
</evidence>
<accession>A0A1V0E6X7</accession>
<dbReference type="GO" id="GO:0032259">
    <property type="term" value="P:methylation"/>
    <property type="evidence" value="ECO:0007669"/>
    <property type="project" value="UniProtKB-KW"/>
</dbReference>
<dbReference type="Proteomes" id="UP000221691">
    <property type="component" value="Segment"/>
</dbReference>